<dbReference type="Proteomes" id="UP000265515">
    <property type="component" value="Unassembled WGS sequence"/>
</dbReference>
<organism evidence="15 16">
    <name type="scientific">Chara braunii</name>
    <name type="common">Braun's stonewort</name>
    <dbReference type="NCBI Taxonomy" id="69332"/>
    <lineage>
        <taxon>Eukaryota</taxon>
        <taxon>Viridiplantae</taxon>
        <taxon>Streptophyta</taxon>
        <taxon>Charophyceae</taxon>
        <taxon>Charales</taxon>
        <taxon>Characeae</taxon>
        <taxon>Chara</taxon>
    </lineage>
</organism>
<dbReference type="OrthoDB" id="417175at2759"/>
<evidence type="ECO:0000256" key="7">
    <source>
        <dbReference type="ARBA" id="ARBA00022490"/>
    </source>
</evidence>
<evidence type="ECO:0000256" key="9">
    <source>
        <dbReference type="ARBA" id="ARBA00022679"/>
    </source>
</evidence>
<keyword evidence="9" id="KW-0808">Transferase</keyword>
<keyword evidence="12" id="KW-0378">Hydrolase</keyword>
<sequence length="390" mass="43841">MPTLATSPAMGKQAPCARSCLGACCLPGAMLPVYLYGSKTKPQSKRVRSFGELHKLLDMEVAVEGGEDPSHSFPSSCPNMFGNLLLTQLIPGDYGFVAQLNEGRYSKKRLTEFRVDQVLQDFDPKKFNFRKVGQDEVLFGFQESDDDKTSYLEAGPRRNSPSLILINVSPIEYGHVLLVPRVADCIPQRLSPDTFLEALIIAIEADSPFFRVGYNSLGAFATVNHLHFQAYYLMKPFAVERAPTMEIATGGHDHSLAVHELKDYPVRGLVLELGDSLEELARVVARTAQRLQDRNIPFNIFIADKGARVFLYPQCFAERQANNLVPEDLMEMQVNPAIWEISGHIVLKRREDYENITEAKTWRLLAEVSLDEEQFQEVKAICLEELESLL</sequence>
<dbReference type="InterPro" id="IPR058865">
    <property type="entry name" value="GDPGP1_C"/>
</dbReference>
<dbReference type="GO" id="GO:0005737">
    <property type="term" value="C:cytoplasm"/>
    <property type="evidence" value="ECO:0007669"/>
    <property type="project" value="UniProtKB-SubCell"/>
</dbReference>
<comment type="function">
    <text evidence="2">Specific and highly efficient GDP-D-glucose phosphorylase regulating the levels of GDP-D-glucose in cells.</text>
</comment>
<protein>
    <recommendedName>
        <fullName evidence="6">GDP-D-glucose phosphorylase 1</fullName>
        <ecNumber evidence="5">2.7.7.78</ecNumber>
    </recommendedName>
</protein>
<dbReference type="GO" id="GO:0005085">
    <property type="term" value="F:guanyl-nucleotide exchange factor activity"/>
    <property type="evidence" value="ECO:0007669"/>
    <property type="project" value="UniProtKB-KW"/>
</dbReference>
<dbReference type="GO" id="GO:0000166">
    <property type="term" value="F:nucleotide binding"/>
    <property type="evidence" value="ECO:0007669"/>
    <property type="project" value="UniProtKB-KW"/>
</dbReference>
<evidence type="ECO:0000259" key="13">
    <source>
        <dbReference type="Pfam" id="PF26216"/>
    </source>
</evidence>
<keyword evidence="10" id="KW-0548">Nucleotidyltransferase</keyword>
<comment type="similarity">
    <text evidence="4">Belongs to the GDPGP1 family.</text>
</comment>
<evidence type="ECO:0000256" key="11">
    <source>
        <dbReference type="ARBA" id="ARBA00022741"/>
    </source>
</evidence>
<dbReference type="EMBL" id="BFEA01000173">
    <property type="protein sequence ID" value="GBG72860.1"/>
    <property type="molecule type" value="Genomic_DNA"/>
</dbReference>
<dbReference type="InterPro" id="IPR026506">
    <property type="entry name" value="GDPGP"/>
</dbReference>
<reference evidence="15 16" key="1">
    <citation type="journal article" date="2018" name="Cell">
        <title>The Chara Genome: Secondary Complexity and Implications for Plant Terrestrialization.</title>
        <authorList>
            <person name="Nishiyama T."/>
            <person name="Sakayama H."/>
            <person name="Vries J.D."/>
            <person name="Buschmann H."/>
            <person name="Saint-Marcoux D."/>
            <person name="Ullrich K.K."/>
            <person name="Haas F.B."/>
            <person name="Vanderstraeten L."/>
            <person name="Becker D."/>
            <person name="Lang D."/>
            <person name="Vosolsobe S."/>
            <person name="Rombauts S."/>
            <person name="Wilhelmsson P.K.I."/>
            <person name="Janitza P."/>
            <person name="Kern R."/>
            <person name="Heyl A."/>
            <person name="Rumpler F."/>
            <person name="Villalobos L.I.A.C."/>
            <person name="Clay J.M."/>
            <person name="Skokan R."/>
            <person name="Toyoda A."/>
            <person name="Suzuki Y."/>
            <person name="Kagoshima H."/>
            <person name="Schijlen E."/>
            <person name="Tajeshwar N."/>
            <person name="Catarino B."/>
            <person name="Hetherington A.J."/>
            <person name="Saltykova A."/>
            <person name="Bonnot C."/>
            <person name="Breuninger H."/>
            <person name="Symeonidi A."/>
            <person name="Radhakrishnan G.V."/>
            <person name="Van Nieuwerburgh F."/>
            <person name="Deforce D."/>
            <person name="Chang C."/>
            <person name="Karol K.G."/>
            <person name="Hedrich R."/>
            <person name="Ulvskov P."/>
            <person name="Glockner G."/>
            <person name="Delwiche C.F."/>
            <person name="Petrasek J."/>
            <person name="Van de Peer Y."/>
            <person name="Friml J."/>
            <person name="Beilby M."/>
            <person name="Dolan L."/>
            <person name="Kohara Y."/>
            <person name="Sugano S."/>
            <person name="Fujiyama A."/>
            <person name="Delaux P.-M."/>
            <person name="Quint M."/>
            <person name="TheiBen G."/>
            <person name="Hagemann M."/>
            <person name="Harholt J."/>
            <person name="Dunand C."/>
            <person name="Zachgo S."/>
            <person name="Langdale J."/>
            <person name="Maumus F."/>
            <person name="Straeten D.V.D."/>
            <person name="Gould S.B."/>
            <person name="Rensing S.A."/>
        </authorList>
    </citation>
    <scope>NUCLEOTIDE SEQUENCE [LARGE SCALE GENOMIC DNA]</scope>
    <source>
        <strain evidence="15 16">S276</strain>
    </source>
</reference>
<evidence type="ECO:0000256" key="5">
    <source>
        <dbReference type="ARBA" id="ARBA00012507"/>
    </source>
</evidence>
<dbReference type="Pfam" id="PF26216">
    <property type="entry name" value="GDPGP1_C"/>
    <property type="match status" value="1"/>
</dbReference>
<dbReference type="Gramene" id="GBG72860">
    <property type="protein sequence ID" value="GBG72860"/>
    <property type="gene ID" value="CBR_g12579"/>
</dbReference>
<dbReference type="STRING" id="69332.A0A388KS14"/>
<dbReference type="EC" id="2.7.7.78" evidence="5"/>
<keyword evidence="8" id="KW-0344">Guanine-nucleotide releasing factor</keyword>
<evidence type="ECO:0000256" key="3">
    <source>
        <dbReference type="ARBA" id="ARBA00004496"/>
    </source>
</evidence>
<keyword evidence="16" id="KW-1185">Reference proteome</keyword>
<dbReference type="Pfam" id="PF26217">
    <property type="entry name" value="GDPGP1_N"/>
    <property type="match status" value="1"/>
</dbReference>
<dbReference type="AlphaFoldDB" id="A0A388KS14"/>
<comment type="caution">
    <text evidence="15">The sequence shown here is derived from an EMBL/GenBank/DDBJ whole genome shotgun (WGS) entry which is preliminary data.</text>
</comment>
<dbReference type="GO" id="GO:0006006">
    <property type="term" value="P:glucose metabolic process"/>
    <property type="evidence" value="ECO:0007669"/>
    <property type="project" value="TreeGrafter"/>
</dbReference>
<evidence type="ECO:0000313" key="15">
    <source>
        <dbReference type="EMBL" id="GBG72860.1"/>
    </source>
</evidence>
<comment type="catalytic activity">
    <reaction evidence="1">
        <text>GDP-alpha-D-glucose + phosphate = alpha-D-glucose 1-phosphate + GDP + H(+)</text>
        <dbReference type="Rhea" id="RHEA:30387"/>
        <dbReference type="ChEBI" id="CHEBI:15378"/>
        <dbReference type="ChEBI" id="CHEBI:43474"/>
        <dbReference type="ChEBI" id="CHEBI:58189"/>
        <dbReference type="ChEBI" id="CHEBI:58601"/>
        <dbReference type="ChEBI" id="CHEBI:62230"/>
        <dbReference type="EC" id="2.7.7.78"/>
    </reaction>
</comment>
<dbReference type="PANTHER" id="PTHR20884">
    <property type="entry name" value="GDP-D-GLUCOSE PHOSPHORYLASE 1"/>
    <property type="match status" value="1"/>
</dbReference>
<evidence type="ECO:0000256" key="10">
    <source>
        <dbReference type="ARBA" id="ARBA00022695"/>
    </source>
</evidence>
<proteinExistence type="inferred from homology"/>
<evidence type="ECO:0000256" key="12">
    <source>
        <dbReference type="ARBA" id="ARBA00022801"/>
    </source>
</evidence>
<dbReference type="OMA" id="YYMALPF"/>
<dbReference type="GO" id="GO:0016787">
    <property type="term" value="F:hydrolase activity"/>
    <property type="evidence" value="ECO:0007669"/>
    <property type="project" value="UniProtKB-KW"/>
</dbReference>
<dbReference type="InterPro" id="IPR058866">
    <property type="entry name" value="GDPGP1_N"/>
</dbReference>
<accession>A0A388KS14</accession>
<evidence type="ECO:0000256" key="2">
    <source>
        <dbReference type="ARBA" id="ARBA00003049"/>
    </source>
</evidence>
<evidence type="ECO:0000313" key="16">
    <source>
        <dbReference type="Proteomes" id="UP000265515"/>
    </source>
</evidence>
<evidence type="ECO:0000256" key="8">
    <source>
        <dbReference type="ARBA" id="ARBA00022658"/>
    </source>
</evidence>
<dbReference type="GO" id="GO:0080048">
    <property type="term" value="F:GDP-D-glucose phosphorylase activity"/>
    <property type="evidence" value="ECO:0007669"/>
    <property type="project" value="UniProtKB-EC"/>
</dbReference>
<evidence type="ECO:0000256" key="6">
    <source>
        <dbReference type="ARBA" id="ARBA00018857"/>
    </source>
</evidence>
<evidence type="ECO:0000259" key="14">
    <source>
        <dbReference type="Pfam" id="PF26217"/>
    </source>
</evidence>
<evidence type="ECO:0000256" key="4">
    <source>
        <dbReference type="ARBA" id="ARBA00006451"/>
    </source>
</evidence>
<keyword evidence="7" id="KW-0963">Cytoplasm</keyword>
<feature type="domain" description="GDPGP1-like C-terminal" evidence="13">
    <location>
        <begin position="239"/>
        <end position="388"/>
    </location>
</feature>
<name>A0A388KS14_CHABU</name>
<feature type="domain" description="GDPGP1-like N-terminal" evidence="14">
    <location>
        <begin position="87"/>
        <end position="231"/>
    </location>
</feature>
<evidence type="ECO:0000256" key="1">
    <source>
        <dbReference type="ARBA" id="ARBA00000063"/>
    </source>
</evidence>
<dbReference type="PANTHER" id="PTHR20884:SF8">
    <property type="entry name" value="GDP-D-GLUCOSE PHOSPHORYLASE 1"/>
    <property type="match status" value="1"/>
</dbReference>
<comment type="subcellular location">
    <subcellularLocation>
        <location evidence="3">Cytoplasm</location>
    </subcellularLocation>
</comment>
<keyword evidence="11" id="KW-0547">Nucleotide-binding</keyword>
<gene>
    <name evidence="15" type="ORF">CBR_g12579</name>
</gene>